<keyword evidence="14" id="KW-1185">Reference proteome</keyword>
<reference evidence="13" key="1">
    <citation type="submission" date="2021-01" db="EMBL/GenBank/DDBJ databases">
        <title>Whole genome shotgun sequence of Rhizocola hellebori NBRC 109834.</title>
        <authorList>
            <person name="Komaki H."/>
            <person name="Tamura T."/>
        </authorList>
    </citation>
    <scope>NUCLEOTIDE SEQUENCE</scope>
    <source>
        <strain evidence="13">NBRC 109834</strain>
    </source>
</reference>
<evidence type="ECO:0000313" key="14">
    <source>
        <dbReference type="Proteomes" id="UP000612899"/>
    </source>
</evidence>
<dbReference type="InterPro" id="IPR055558">
    <property type="entry name" value="DUF7134"/>
</dbReference>
<evidence type="ECO:0000259" key="10">
    <source>
        <dbReference type="Pfam" id="PF02518"/>
    </source>
</evidence>
<evidence type="ECO:0000313" key="13">
    <source>
        <dbReference type="EMBL" id="GIH06875.1"/>
    </source>
</evidence>
<dbReference type="GO" id="GO:0016020">
    <property type="term" value="C:membrane"/>
    <property type="evidence" value="ECO:0007669"/>
    <property type="project" value="InterPro"/>
</dbReference>
<dbReference type="CDD" id="cd16917">
    <property type="entry name" value="HATPase_UhpB-NarQ-NarX-like"/>
    <property type="match status" value="1"/>
</dbReference>
<feature type="domain" description="Signal transduction histidine kinase subgroup 3 dimerisation and phosphoacceptor" evidence="11">
    <location>
        <begin position="225"/>
        <end position="287"/>
    </location>
</feature>
<evidence type="ECO:0000256" key="8">
    <source>
        <dbReference type="ARBA" id="ARBA00023012"/>
    </source>
</evidence>
<gene>
    <name evidence="13" type="ORF">Rhe02_49420</name>
</gene>
<dbReference type="Gene3D" id="1.20.5.1930">
    <property type="match status" value="1"/>
</dbReference>
<keyword evidence="4" id="KW-0808">Transferase</keyword>
<dbReference type="EMBL" id="BONY01000031">
    <property type="protein sequence ID" value="GIH06875.1"/>
    <property type="molecule type" value="Genomic_DNA"/>
</dbReference>
<dbReference type="GO" id="GO:0005524">
    <property type="term" value="F:ATP binding"/>
    <property type="evidence" value="ECO:0007669"/>
    <property type="project" value="UniProtKB-KW"/>
</dbReference>
<keyword evidence="7" id="KW-0067">ATP-binding</keyword>
<feature type="domain" description="DUF7134" evidence="12">
    <location>
        <begin position="84"/>
        <end position="163"/>
    </location>
</feature>
<keyword evidence="3" id="KW-0597">Phosphoprotein</keyword>
<dbReference type="Proteomes" id="UP000612899">
    <property type="component" value="Unassembled WGS sequence"/>
</dbReference>
<evidence type="ECO:0000256" key="1">
    <source>
        <dbReference type="ARBA" id="ARBA00000085"/>
    </source>
</evidence>
<comment type="catalytic activity">
    <reaction evidence="1">
        <text>ATP + protein L-histidine = ADP + protein N-phospho-L-histidine.</text>
        <dbReference type="EC" id="2.7.13.3"/>
    </reaction>
</comment>
<dbReference type="GO" id="GO:0046983">
    <property type="term" value="F:protein dimerization activity"/>
    <property type="evidence" value="ECO:0007669"/>
    <property type="project" value="InterPro"/>
</dbReference>
<proteinExistence type="predicted"/>
<dbReference type="Pfam" id="PF23539">
    <property type="entry name" value="DUF7134"/>
    <property type="match status" value="1"/>
</dbReference>
<keyword evidence="8" id="KW-0902">Two-component regulatory system</keyword>
<dbReference type="Pfam" id="PF02518">
    <property type="entry name" value="HATPase_c"/>
    <property type="match status" value="1"/>
</dbReference>
<dbReference type="InterPro" id="IPR036890">
    <property type="entry name" value="HATPase_C_sf"/>
</dbReference>
<dbReference type="GO" id="GO:0000155">
    <property type="term" value="F:phosphorelay sensor kinase activity"/>
    <property type="evidence" value="ECO:0007669"/>
    <property type="project" value="InterPro"/>
</dbReference>
<dbReference type="RefSeq" id="WP_203910751.1">
    <property type="nucleotide sequence ID" value="NZ_BONY01000031.1"/>
</dbReference>
<evidence type="ECO:0000256" key="4">
    <source>
        <dbReference type="ARBA" id="ARBA00022679"/>
    </source>
</evidence>
<dbReference type="InterPro" id="IPR050482">
    <property type="entry name" value="Sensor_HK_TwoCompSys"/>
</dbReference>
<evidence type="ECO:0000256" key="6">
    <source>
        <dbReference type="ARBA" id="ARBA00022777"/>
    </source>
</evidence>
<evidence type="ECO:0000256" key="7">
    <source>
        <dbReference type="ARBA" id="ARBA00022840"/>
    </source>
</evidence>
<organism evidence="13 14">
    <name type="scientific">Rhizocola hellebori</name>
    <dbReference type="NCBI Taxonomy" id="1392758"/>
    <lineage>
        <taxon>Bacteria</taxon>
        <taxon>Bacillati</taxon>
        <taxon>Actinomycetota</taxon>
        <taxon>Actinomycetes</taxon>
        <taxon>Micromonosporales</taxon>
        <taxon>Micromonosporaceae</taxon>
        <taxon>Rhizocola</taxon>
    </lineage>
</organism>
<keyword evidence="6" id="KW-0418">Kinase</keyword>
<dbReference type="Pfam" id="PF07730">
    <property type="entry name" value="HisKA_3"/>
    <property type="match status" value="1"/>
</dbReference>
<evidence type="ECO:0000259" key="11">
    <source>
        <dbReference type="Pfam" id="PF07730"/>
    </source>
</evidence>
<dbReference type="InterPro" id="IPR011712">
    <property type="entry name" value="Sig_transdc_His_kin_sub3_dim/P"/>
</dbReference>
<evidence type="ECO:0000256" key="5">
    <source>
        <dbReference type="ARBA" id="ARBA00022741"/>
    </source>
</evidence>
<comment type="caution">
    <text evidence="13">The sequence shown here is derived from an EMBL/GenBank/DDBJ whole genome shotgun (WGS) entry which is preliminary data.</text>
</comment>
<feature type="coiled-coil region" evidence="9">
    <location>
        <begin position="193"/>
        <end position="232"/>
    </location>
</feature>
<dbReference type="Gene3D" id="3.30.565.10">
    <property type="entry name" value="Histidine kinase-like ATPase, C-terminal domain"/>
    <property type="match status" value="1"/>
</dbReference>
<dbReference type="SUPFAM" id="SSF55874">
    <property type="entry name" value="ATPase domain of HSP90 chaperone/DNA topoisomerase II/histidine kinase"/>
    <property type="match status" value="1"/>
</dbReference>
<accession>A0A8J3QC52</accession>
<keyword evidence="5" id="KW-0547">Nucleotide-binding</keyword>
<protein>
    <recommendedName>
        <fullName evidence="2">histidine kinase</fullName>
        <ecNumber evidence="2">2.7.13.3</ecNumber>
    </recommendedName>
</protein>
<evidence type="ECO:0000256" key="9">
    <source>
        <dbReference type="SAM" id="Coils"/>
    </source>
</evidence>
<dbReference type="PANTHER" id="PTHR24421">
    <property type="entry name" value="NITRATE/NITRITE SENSOR PROTEIN NARX-RELATED"/>
    <property type="match status" value="1"/>
</dbReference>
<evidence type="ECO:0000256" key="3">
    <source>
        <dbReference type="ARBA" id="ARBA00022553"/>
    </source>
</evidence>
<name>A0A8J3QC52_9ACTN</name>
<dbReference type="InterPro" id="IPR003594">
    <property type="entry name" value="HATPase_dom"/>
</dbReference>
<evidence type="ECO:0000259" key="12">
    <source>
        <dbReference type="Pfam" id="PF23539"/>
    </source>
</evidence>
<dbReference type="PANTHER" id="PTHR24421:SF10">
    <property type="entry name" value="NITRATE_NITRITE SENSOR PROTEIN NARQ"/>
    <property type="match status" value="1"/>
</dbReference>
<keyword evidence="9" id="KW-0175">Coiled coil</keyword>
<dbReference type="AlphaFoldDB" id="A0A8J3QC52"/>
<evidence type="ECO:0000256" key="2">
    <source>
        <dbReference type="ARBA" id="ARBA00012438"/>
    </source>
</evidence>
<sequence>MKVAVVGRLRAWTGQLVRPSGPLPPLTRRGQLFDLFLALGLGLAAFLDADGGDAEYRGPTYFPNIEVPAVPLPGAEPFDAHEPDQATLMLVMLLVVMPLVLRRRYPLTMLWAVLILAPLVSDFDAALRLSFYACVIAAYSAAVYSPFRIPALVSLPFAAILYTGLSEDAVPTVPDNAVPFLILIPIAVVADGLRRWKRRADEDRARLSTLESEQAEALRRAAEHERARIARELHDVVTHNVSVMVIQAGAARKVLDAAPGQAREALLAVEAGGRAAMAELRHVMGLLTMDSDGPDPAAGADLTPQPGLDRLDALVQRVRDTGVPVELTIAGSPRPLPSGVELTAYRVVQEALTNTVKHAAGAAARVLVEYSPEELRVEVTDSGGTPGAAAAAGNRRGLIGLRERLAVYGGTLHTRPRVTGGYRLTAQIPLEAM</sequence>
<feature type="domain" description="Histidine kinase/HSP90-like ATPase" evidence="10">
    <location>
        <begin position="340"/>
        <end position="431"/>
    </location>
</feature>
<dbReference type="EC" id="2.7.13.3" evidence="2"/>